<keyword evidence="4 10" id="KW-0808">Transferase</keyword>
<evidence type="ECO:0000256" key="4">
    <source>
        <dbReference type="ARBA" id="ARBA00022679"/>
    </source>
</evidence>
<name>A0ABU8SKN8_9LACO</name>
<dbReference type="SUPFAM" id="SSF55083">
    <property type="entry name" value="6-hydroxymethyl-7,8-dihydropterin pyrophosphokinase, HPPK"/>
    <property type="match status" value="1"/>
</dbReference>
<comment type="pathway">
    <text evidence="2">Cofactor biosynthesis; tetrahydrofolate biosynthesis; 2-amino-4-hydroxy-6-hydroxymethyl-7,8-dihydropteridine diphosphate from 7,8-dihydroneopterin triphosphate: step 4/4.</text>
</comment>
<organism evidence="10 11">
    <name type="scientific">Nicoliella lavandulae</name>
    <dbReference type="NCBI Taxonomy" id="3082954"/>
    <lineage>
        <taxon>Bacteria</taxon>
        <taxon>Bacillati</taxon>
        <taxon>Bacillota</taxon>
        <taxon>Bacilli</taxon>
        <taxon>Lactobacillales</taxon>
        <taxon>Lactobacillaceae</taxon>
        <taxon>Nicoliella</taxon>
    </lineage>
</organism>
<dbReference type="NCBIfam" id="TIGR01498">
    <property type="entry name" value="folK"/>
    <property type="match status" value="1"/>
</dbReference>
<keyword evidence="6" id="KW-0418">Kinase</keyword>
<dbReference type="PANTHER" id="PTHR43071:SF1">
    <property type="entry name" value="2-AMINO-4-HYDROXY-6-HYDROXYMETHYLDIHYDROPTERIDINE PYROPHOSPHOKINASE"/>
    <property type="match status" value="1"/>
</dbReference>
<dbReference type="GO" id="GO:0003848">
    <property type="term" value="F:2-amino-4-hydroxy-6-hydroxymethyldihydropteridine diphosphokinase activity"/>
    <property type="evidence" value="ECO:0007669"/>
    <property type="project" value="UniProtKB-EC"/>
</dbReference>
<comment type="caution">
    <text evidence="10">The sequence shown here is derived from an EMBL/GenBank/DDBJ whole genome shotgun (WGS) entry which is preliminary data.</text>
</comment>
<evidence type="ECO:0000256" key="1">
    <source>
        <dbReference type="ARBA" id="ARBA00000198"/>
    </source>
</evidence>
<evidence type="ECO:0000313" key="11">
    <source>
        <dbReference type="Proteomes" id="UP001370590"/>
    </source>
</evidence>
<keyword evidence="7" id="KW-0067">ATP-binding</keyword>
<feature type="domain" description="7,8-dihydro-6-hydroxymethylpterin-pyrophosphokinase" evidence="9">
    <location>
        <begin position="88"/>
        <end position="99"/>
    </location>
</feature>
<evidence type="ECO:0000256" key="7">
    <source>
        <dbReference type="ARBA" id="ARBA00022840"/>
    </source>
</evidence>
<proteinExistence type="predicted"/>
<dbReference type="EMBL" id="JAWMWH010000001">
    <property type="protein sequence ID" value="MEJ6400471.1"/>
    <property type="molecule type" value="Genomic_DNA"/>
</dbReference>
<sequence length="160" mass="17955">MTIAYLSLGSNLGDKLSELQAAIDLLNQNKAVHVTKVSDVYQTSPVGGVKQDDFYNIAAQIDTTLSASLLLELIHKIEHQLHRVRKIHWGPRTLDIDIILFGDAHIHTEDLIIPHPEMNNRKFVLQPIIQIYDGDDSKMQSALNQIHGQEIESMGSLIKL</sequence>
<dbReference type="PANTHER" id="PTHR43071">
    <property type="entry name" value="2-AMINO-4-HYDROXY-6-HYDROXYMETHYLDIHYDROPTERIDINE PYROPHOSPHOKINASE"/>
    <property type="match status" value="1"/>
</dbReference>
<dbReference type="RefSeq" id="WP_339960280.1">
    <property type="nucleotide sequence ID" value="NZ_JAWMWH010000001.1"/>
</dbReference>
<reference evidence="10 11" key="1">
    <citation type="submission" date="2023-10" db="EMBL/GenBank/DDBJ databases">
        <title>Nicoliella lavandulae sp. nov. isolated from Lavandula angustifolia flowers.</title>
        <authorList>
            <person name="Alcantara C."/>
            <person name="Zuniga M."/>
            <person name="Landete J.M."/>
            <person name="Monedero V."/>
        </authorList>
    </citation>
    <scope>NUCLEOTIDE SEQUENCE [LARGE SCALE GENOMIC DNA]</scope>
    <source>
        <strain evidence="10 11">Es01</strain>
    </source>
</reference>
<dbReference type="Pfam" id="PF01288">
    <property type="entry name" value="HPPK"/>
    <property type="match status" value="1"/>
</dbReference>
<evidence type="ECO:0000256" key="5">
    <source>
        <dbReference type="ARBA" id="ARBA00022741"/>
    </source>
</evidence>
<dbReference type="InterPro" id="IPR000550">
    <property type="entry name" value="Hppk"/>
</dbReference>
<evidence type="ECO:0000256" key="6">
    <source>
        <dbReference type="ARBA" id="ARBA00022777"/>
    </source>
</evidence>
<dbReference type="CDD" id="cd00483">
    <property type="entry name" value="HPPK"/>
    <property type="match status" value="1"/>
</dbReference>
<evidence type="ECO:0000313" key="10">
    <source>
        <dbReference type="EMBL" id="MEJ6400471.1"/>
    </source>
</evidence>
<dbReference type="EC" id="2.7.6.3" evidence="3"/>
<comment type="catalytic activity">
    <reaction evidence="1">
        <text>6-hydroxymethyl-7,8-dihydropterin + ATP = (7,8-dihydropterin-6-yl)methyl diphosphate + AMP + H(+)</text>
        <dbReference type="Rhea" id="RHEA:11412"/>
        <dbReference type="ChEBI" id="CHEBI:15378"/>
        <dbReference type="ChEBI" id="CHEBI:30616"/>
        <dbReference type="ChEBI" id="CHEBI:44841"/>
        <dbReference type="ChEBI" id="CHEBI:72950"/>
        <dbReference type="ChEBI" id="CHEBI:456215"/>
        <dbReference type="EC" id="2.7.6.3"/>
    </reaction>
</comment>
<protein>
    <recommendedName>
        <fullName evidence="3">2-amino-4-hydroxy-6-hydroxymethyldihydropteridine diphosphokinase</fullName>
        <ecNumber evidence="3">2.7.6.3</ecNumber>
    </recommendedName>
</protein>
<evidence type="ECO:0000256" key="8">
    <source>
        <dbReference type="ARBA" id="ARBA00022909"/>
    </source>
</evidence>
<evidence type="ECO:0000256" key="3">
    <source>
        <dbReference type="ARBA" id="ARBA00013253"/>
    </source>
</evidence>
<dbReference type="InterPro" id="IPR035907">
    <property type="entry name" value="Hppk_sf"/>
</dbReference>
<evidence type="ECO:0000259" key="9">
    <source>
        <dbReference type="PROSITE" id="PS00794"/>
    </source>
</evidence>
<keyword evidence="5" id="KW-0547">Nucleotide-binding</keyword>
<keyword evidence="8" id="KW-0289">Folate biosynthesis</keyword>
<evidence type="ECO:0000256" key="2">
    <source>
        <dbReference type="ARBA" id="ARBA00005051"/>
    </source>
</evidence>
<keyword evidence="11" id="KW-1185">Reference proteome</keyword>
<gene>
    <name evidence="10" type="primary">folK</name>
    <name evidence="10" type="ORF">R4146_04775</name>
</gene>
<dbReference type="Proteomes" id="UP001370590">
    <property type="component" value="Unassembled WGS sequence"/>
</dbReference>
<dbReference type="PROSITE" id="PS00794">
    <property type="entry name" value="HPPK"/>
    <property type="match status" value="1"/>
</dbReference>
<accession>A0ABU8SKN8</accession>
<dbReference type="Gene3D" id="3.30.70.560">
    <property type="entry name" value="7,8-Dihydro-6-hydroxymethylpterin-pyrophosphokinase HPPK"/>
    <property type="match status" value="1"/>
</dbReference>